<dbReference type="Gene3D" id="3.30.450.20">
    <property type="entry name" value="PAS domain"/>
    <property type="match status" value="3"/>
</dbReference>
<keyword evidence="9" id="KW-0067">ATP-binding</keyword>
<dbReference type="CDD" id="cd16922">
    <property type="entry name" value="HATPase_EvgS-ArcB-TorS-like"/>
    <property type="match status" value="1"/>
</dbReference>
<name>A0ABS4DGL3_9CHLR</name>
<feature type="domain" description="PAC" evidence="19">
    <location>
        <begin position="299"/>
        <end position="349"/>
    </location>
</feature>
<dbReference type="SMART" id="SM00387">
    <property type="entry name" value="HATPase_c"/>
    <property type="match status" value="1"/>
</dbReference>
<feature type="domain" description="Histidine kinase" evidence="17">
    <location>
        <begin position="990"/>
        <end position="1211"/>
    </location>
</feature>
<keyword evidence="5 14" id="KW-0597">Phosphoprotein</keyword>
<evidence type="ECO:0000256" key="12">
    <source>
        <dbReference type="ARBA" id="ARBA00023136"/>
    </source>
</evidence>
<dbReference type="Pfam" id="PF08447">
    <property type="entry name" value="PAS_3"/>
    <property type="match status" value="2"/>
</dbReference>
<dbReference type="PROSITE" id="PS50109">
    <property type="entry name" value="HIS_KIN"/>
    <property type="match status" value="1"/>
</dbReference>
<evidence type="ECO:0000259" key="19">
    <source>
        <dbReference type="PROSITE" id="PS50113"/>
    </source>
</evidence>
<comment type="caution">
    <text evidence="21">The sequence shown here is derived from an EMBL/GenBank/DDBJ whole genome shotgun (WGS) entry which is preliminary data.</text>
</comment>
<dbReference type="InterPro" id="IPR004358">
    <property type="entry name" value="Sig_transdc_His_kin-like_C"/>
</dbReference>
<dbReference type="PRINTS" id="PR00344">
    <property type="entry name" value="BCTRLSENSOR"/>
</dbReference>
<evidence type="ECO:0000259" key="17">
    <source>
        <dbReference type="PROSITE" id="PS50109"/>
    </source>
</evidence>
<dbReference type="Gene3D" id="3.30.565.10">
    <property type="entry name" value="Histidine kinase-like ATPase, C-terminal domain"/>
    <property type="match status" value="1"/>
</dbReference>
<dbReference type="SUPFAM" id="SSF55785">
    <property type="entry name" value="PYP-like sensor domain (PAS domain)"/>
    <property type="match status" value="3"/>
</dbReference>
<feature type="transmembrane region" description="Helical" evidence="16">
    <location>
        <begin position="83"/>
        <end position="99"/>
    </location>
</feature>
<keyword evidence="6 16" id="KW-0812">Transmembrane</keyword>
<feature type="transmembrane region" description="Helical" evidence="16">
    <location>
        <begin position="129"/>
        <end position="149"/>
    </location>
</feature>
<feature type="domain" description="PAC" evidence="19">
    <location>
        <begin position="609"/>
        <end position="660"/>
    </location>
</feature>
<keyword evidence="8" id="KW-0808">Transferase</keyword>
<feature type="transmembrane region" description="Helical" evidence="16">
    <location>
        <begin position="57"/>
        <end position="76"/>
    </location>
</feature>
<dbReference type="SUPFAM" id="SSF47226">
    <property type="entry name" value="Histidine-containing phosphotransfer domain, HPT domain"/>
    <property type="match status" value="1"/>
</dbReference>
<sequence>MVPASHSSSSQPVRDDPLVAWRQRTINLLLKIFAIIGLPVLLFDAFLHLQFGRWPMAVWSFCFAVLVVVLALLPCLDDRVRSFLLLGSFLFGCLLALATMGFYGINAALLALNVVLAVLLLGSRPALVIGILGSIGAALVFAGFAFGFLPYPYVALSNVTDPWVLTNNVLLIIALAAGLGLMVHSLLVTLQTSLQTTRATLAELEEVNASLDAKVDQRTAEVRRALSLLEATQHITSVGGVAYDSHDGLITWTDELYRIHEVPLGTVIDQALLQQLYPPEAWATLRQACDRLEATGEPYDLELPSLTLAGRPIWVRLLGKIEASSGVPHYAGAVQDITSYKQAEQRMSRQLQYAEALAQCSRILLIAVENEEALQQTLNEALGIVREAVGADRISLARYPHYSLGEATLKRAFQNLAGNDRPGLPPPRPFPAEAIRDLPPALNVWQQGGGMYNGPVIGQFPEHPIYQRACESSGLKSLCIQAVQLQERWWGHIMLFDYQRLRSWDAGALQLLRTAAEMMVTFVEGWEAARALQEREALLREVGQMARVGGWTIDCTTWRVQWSEQVYAIHDLPVGEPPPLDEAINFYAPEARPVLQAAINEGLEHGTPWDLELPFITAQGRRIWVRAQGQPVIREGVVVQLSGTVQEITVRKDAEFALARELRYAEALEQCSRMLLVASTDVADWQPVVQQAIALLRQAIGCTRLSINLFPVADETFRIAERKLVAQDQDALPYQACPVEFVDVPAGLLEQLQRGKSITGLIDDLVPPDSSLYAYFHANQRPNLCLAGVFINGIWRGYLVASDCDATRLWDEPTTRLLHTAVEMIAAFLQQWEMSSDLRIREAQLRAVGDNLPNGFIYQYRHDQAMQPSYRFISGGVQQVLGIAPEEVFVDPSVLHNLISPDERERVLAAQLHSFKAMSLFNEAVHFILPDGTERWLYVSSRPRREADGSVVWDGLSLDITERQRAAAELAQARDAAEAATRAKSAFLAHMSHELRTPLNAVLGMTALLRDSELTAEQRLLTDTINTGGQALLAVLSDILDLSRIESGRLELALAPFDLYASLAATVDLVKHTAHAKGLAVGYTYAPDLPRVVVGDEARLRQVLLNLLGNAVKFTNQGEVTLTVDASPRAHETVLITFAVRDTGIGMTAAQSEHIFEPFVQVDNNASRRYGGTGLGLAITRQLLDLMHATVEVASSPGVGTTFTVRAPFALATEDRLPQPVAFHAQFDHPLQILIAEDNPINQQVIDRVVRRMGHQVTLVNNGQRALEAVKQHPYDVILMDMQMPELDGETATRMIRELGTTINQPRIIALTAHALDGDRQRALQAGMDDYLCKPVHVSDLKRVLGEAPLGNQPEPEAFPLRHQPLEAIFDWKILDQLQAALGSDGPEAIATMIDLFEESIPSQIAALETAALEHDLARLHAEAHRLRGGSRQMGAQAMSSLCQQIEDVPSDKDVPTLIAQLRTCYAQTRSVLRQRYKNNPS</sequence>
<dbReference type="InterPro" id="IPR048437">
    <property type="entry name" value="MASE11"/>
</dbReference>
<feature type="transmembrane region" description="Helical" evidence="16">
    <location>
        <begin position="28"/>
        <end position="51"/>
    </location>
</feature>
<evidence type="ECO:0000313" key="22">
    <source>
        <dbReference type="Proteomes" id="UP001193081"/>
    </source>
</evidence>
<dbReference type="Pfam" id="PF00072">
    <property type="entry name" value="Response_reg"/>
    <property type="match status" value="1"/>
</dbReference>
<evidence type="ECO:0000256" key="8">
    <source>
        <dbReference type="ARBA" id="ARBA00022777"/>
    </source>
</evidence>
<keyword evidence="7" id="KW-0547">Nucleotide-binding</keyword>
<dbReference type="Pfam" id="PF01627">
    <property type="entry name" value="Hpt"/>
    <property type="match status" value="1"/>
</dbReference>
<evidence type="ECO:0000313" key="21">
    <source>
        <dbReference type="EMBL" id="MBP1468524.1"/>
    </source>
</evidence>
<evidence type="ECO:0000256" key="15">
    <source>
        <dbReference type="SAM" id="Coils"/>
    </source>
</evidence>
<evidence type="ECO:0000256" key="6">
    <source>
        <dbReference type="ARBA" id="ARBA00022692"/>
    </source>
</evidence>
<dbReference type="Gene3D" id="3.40.50.2300">
    <property type="match status" value="1"/>
</dbReference>
<dbReference type="SUPFAM" id="SSF52172">
    <property type="entry name" value="CheY-like"/>
    <property type="match status" value="1"/>
</dbReference>
<evidence type="ECO:0000259" key="20">
    <source>
        <dbReference type="PROSITE" id="PS50894"/>
    </source>
</evidence>
<gene>
    <name evidence="21" type="ORF">EYB53_022620</name>
</gene>
<dbReference type="InterPro" id="IPR001789">
    <property type="entry name" value="Sig_transdc_resp-reg_receiver"/>
</dbReference>
<dbReference type="InterPro" id="IPR036097">
    <property type="entry name" value="HisK_dim/P_sf"/>
</dbReference>
<dbReference type="InterPro" id="IPR013655">
    <property type="entry name" value="PAS_fold_3"/>
</dbReference>
<evidence type="ECO:0000256" key="5">
    <source>
        <dbReference type="ARBA" id="ARBA00022553"/>
    </source>
</evidence>
<evidence type="ECO:0000256" key="9">
    <source>
        <dbReference type="ARBA" id="ARBA00022840"/>
    </source>
</evidence>
<feature type="coiled-coil region" evidence="15">
    <location>
        <begin position="187"/>
        <end position="221"/>
    </location>
</feature>
<reference evidence="21 22" key="1">
    <citation type="submission" date="2021-03" db="EMBL/GenBank/DDBJ databases">
        <authorList>
            <person name="Grouzdev D.S."/>
        </authorList>
    </citation>
    <scope>NUCLEOTIDE SEQUENCE [LARGE SCALE GENOMIC DNA]</scope>
    <source>
        <strain evidence="21 22">M50-1</strain>
    </source>
</reference>
<feature type="modified residue" description="Phosphohistidine" evidence="13">
    <location>
        <position position="1425"/>
    </location>
</feature>
<dbReference type="InterPro" id="IPR001610">
    <property type="entry name" value="PAC"/>
</dbReference>
<keyword evidence="10 16" id="KW-1133">Transmembrane helix</keyword>
<dbReference type="InterPro" id="IPR036641">
    <property type="entry name" value="HPT_dom_sf"/>
</dbReference>
<dbReference type="CDD" id="cd00082">
    <property type="entry name" value="HisKA"/>
    <property type="match status" value="1"/>
</dbReference>
<dbReference type="EC" id="2.7.13.3" evidence="3"/>
<feature type="modified residue" description="4-aspartylphosphate" evidence="14">
    <location>
        <position position="1281"/>
    </location>
</feature>
<dbReference type="PROSITE" id="PS50894">
    <property type="entry name" value="HPT"/>
    <property type="match status" value="1"/>
</dbReference>
<dbReference type="SUPFAM" id="SSF47384">
    <property type="entry name" value="Homodimeric domain of signal transducing histidine kinase"/>
    <property type="match status" value="1"/>
</dbReference>
<dbReference type="Gene3D" id="1.10.287.130">
    <property type="match status" value="1"/>
</dbReference>
<organism evidence="21 22">
    <name type="scientific">Candidatus Chloroploca mongolica</name>
    <dbReference type="NCBI Taxonomy" id="2528176"/>
    <lineage>
        <taxon>Bacteria</taxon>
        <taxon>Bacillati</taxon>
        <taxon>Chloroflexota</taxon>
        <taxon>Chloroflexia</taxon>
        <taxon>Chloroflexales</taxon>
        <taxon>Chloroflexineae</taxon>
        <taxon>Oscillochloridaceae</taxon>
        <taxon>Candidatus Chloroploca</taxon>
    </lineage>
</organism>
<protein>
    <recommendedName>
        <fullName evidence="3">histidine kinase</fullName>
        <ecNumber evidence="3">2.7.13.3</ecNumber>
    </recommendedName>
</protein>
<dbReference type="InterPro" id="IPR000014">
    <property type="entry name" value="PAS"/>
</dbReference>
<dbReference type="SUPFAM" id="SSF55874">
    <property type="entry name" value="ATPase domain of HSP90 chaperone/DNA topoisomerase II/histidine kinase"/>
    <property type="match status" value="1"/>
</dbReference>
<evidence type="ECO:0000256" key="16">
    <source>
        <dbReference type="SAM" id="Phobius"/>
    </source>
</evidence>
<dbReference type="Proteomes" id="UP001193081">
    <property type="component" value="Unassembled WGS sequence"/>
</dbReference>
<dbReference type="CDD" id="cd17546">
    <property type="entry name" value="REC_hyHK_CKI1_RcsC-like"/>
    <property type="match status" value="1"/>
</dbReference>
<comment type="catalytic activity">
    <reaction evidence="1">
        <text>ATP + protein L-histidine = ADP + protein N-phospho-L-histidine.</text>
        <dbReference type="EC" id="2.7.13.3"/>
    </reaction>
</comment>
<keyword evidence="8" id="KW-0418">Kinase</keyword>
<dbReference type="SMART" id="SM00073">
    <property type="entry name" value="HPT"/>
    <property type="match status" value="1"/>
</dbReference>
<keyword evidence="4" id="KW-1003">Cell membrane</keyword>
<evidence type="ECO:0000256" key="2">
    <source>
        <dbReference type="ARBA" id="ARBA00004651"/>
    </source>
</evidence>
<evidence type="ECO:0000256" key="4">
    <source>
        <dbReference type="ARBA" id="ARBA00022475"/>
    </source>
</evidence>
<dbReference type="Pfam" id="PF20969">
    <property type="entry name" value="MASE11"/>
    <property type="match status" value="1"/>
</dbReference>
<dbReference type="EMBL" id="SIJK02000073">
    <property type="protein sequence ID" value="MBP1468524.1"/>
    <property type="molecule type" value="Genomic_DNA"/>
</dbReference>
<evidence type="ECO:0000256" key="13">
    <source>
        <dbReference type="PROSITE-ProRule" id="PRU00110"/>
    </source>
</evidence>
<dbReference type="PROSITE" id="PS50113">
    <property type="entry name" value="PAC"/>
    <property type="match status" value="3"/>
</dbReference>
<evidence type="ECO:0000256" key="1">
    <source>
        <dbReference type="ARBA" id="ARBA00000085"/>
    </source>
</evidence>
<dbReference type="InterPro" id="IPR035965">
    <property type="entry name" value="PAS-like_dom_sf"/>
</dbReference>
<keyword evidence="15" id="KW-0175">Coiled coil</keyword>
<evidence type="ECO:0000259" key="18">
    <source>
        <dbReference type="PROSITE" id="PS50110"/>
    </source>
</evidence>
<dbReference type="SMART" id="SM00448">
    <property type="entry name" value="REC"/>
    <property type="match status" value="1"/>
</dbReference>
<dbReference type="CDD" id="cd00130">
    <property type="entry name" value="PAS"/>
    <property type="match status" value="1"/>
</dbReference>
<dbReference type="InterPro" id="IPR003594">
    <property type="entry name" value="HATPase_dom"/>
</dbReference>
<dbReference type="PANTHER" id="PTHR45339">
    <property type="entry name" value="HYBRID SIGNAL TRANSDUCTION HISTIDINE KINASE J"/>
    <property type="match status" value="1"/>
</dbReference>
<evidence type="ECO:0000256" key="11">
    <source>
        <dbReference type="ARBA" id="ARBA00023012"/>
    </source>
</evidence>
<dbReference type="SMART" id="SM00388">
    <property type="entry name" value="HisKA"/>
    <property type="match status" value="1"/>
</dbReference>
<evidence type="ECO:0000256" key="10">
    <source>
        <dbReference type="ARBA" id="ARBA00022989"/>
    </source>
</evidence>
<dbReference type="InterPro" id="IPR008207">
    <property type="entry name" value="Sig_transdc_His_kin_Hpt_dom"/>
</dbReference>
<dbReference type="PROSITE" id="PS50110">
    <property type="entry name" value="RESPONSE_REGULATORY"/>
    <property type="match status" value="1"/>
</dbReference>
<dbReference type="Gene3D" id="3.30.450.40">
    <property type="match status" value="2"/>
</dbReference>
<dbReference type="SUPFAM" id="SSF55781">
    <property type="entry name" value="GAF domain-like"/>
    <property type="match status" value="2"/>
</dbReference>
<dbReference type="InterPro" id="IPR000700">
    <property type="entry name" value="PAS-assoc_C"/>
</dbReference>
<dbReference type="Pfam" id="PF00512">
    <property type="entry name" value="HisKA"/>
    <property type="match status" value="1"/>
</dbReference>
<evidence type="ECO:0000256" key="3">
    <source>
        <dbReference type="ARBA" id="ARBA00012438"/>
    </source>
</evidence>
<dbReference type="InterPro" id="IPR036890">
    <property type="entry name" value="HATPase_C_sf"/>
</dbReference>
<dbReference type="InterPro" id="IPR011006">
    <property type="entry name" value="CheY-like_superfamily"/>
</dbReference>
<evidence type="ECO:0000256" key="7">
    <source>
        <dbReference type="ARBA" id="ARBA00022741"/>
    </source>
</evidence>
<comment type="subcellular location">
    <subcellularLocation>
        <location evidence="2">Cell membrane</location>
        <topology evidence="2">Multi-pass membrane protein</topology>
    </subcellularLocation>
</comment>
<proteinExistence type="predicted"/>
<keyword evidence="22" id="KW-1185">Reference proteome</keyword>
<dbReference type="Pfam" id="PF02518">
    <property type="entry name" value="HATPase_c"/>
    <property type="match status" value="1"/>
</dbReference>
<dbReference type="Gene3D" id="1.20.120.160">
    <property type="entry name" value="HPT domain"/>
    <property type="match status" value="1"/>
</dbReference>
<dbReference type="InterPro" id="IPR029016">
    <property type="entry name" value="GAF-like_dom_sf"/>
</dbReference>
<dbReference type="NCBIfam" id="TIGR00229">
    <property type="entry name" value="sensory_box"/>
    <property type="match status" value="1"/>
</dbReference>
<accession>A0ABS4DGL3</accession>
<dbReference type="PANTHER" id="PTHR45339:SF1">
    <property type="entry name" value="HYBRID SIGNAL TRANSDUCTION HISTIDINE KINASE J"/>
    <property type="match status" value="1"/>
</dbReference>
<dbReference type="RefSeq" id="WP_135481374.1">
    <property type="nucleotide sequence ID" value="NZ_SIJK02000073.1"/>
</dbReference>
<dbReference type="SMART" id="SM00086">
    <property type="entry name" value="PAC"/>
    <property type="match status" value="3"/>
</dbReference>
<dbReference type="InterPro" id="IPR005467">
    <property type="entry name" value="His_kinase_dom"/>
</dbReference>
<feature type="domain" description="Response regulatory" evidence="18">
    <location>
        <begin position="1232"/>
        <end position="1349"/>
    </location>
</feature>
<keyword evidence="12 16" id="KW-0472">Membrane</keyword>
<feature type="domain" description="PAC" evidence="19">
    <location>
        <begin position="921"/>
        <end position="972"/>
    </location>
</feature>
<feature type="domain" description="HPt" evidence="20">
    <location>
        <begin position="1386"/>
        <end position="1476"/>
    </location>
</feature>
<keyword evidence="11" id="KW-0902">Two-component regulatory system</keyword>
<dbReference type="InterPro" id="IPR003661">
    <property type="entry name" value="HisK_dim/P_dom"/>
</dbReference>
<evidence type="ECO:0000256" key="14">
    <source>
        <dbReference type="PROSITE-ProRule" id="PRU00169"/>
    </source>
</evidence>
<feature type="transmembrane region" description="Helical" evidence="16">
    <location>
        <begin position="169"/>
        <end position="190"/>
    </location>
</feature>